<organism evidence="2">
    <name type="scientific">Vitiosangium cumulatum</name>
    <dbReference type="NCBI Taxonomy" id="1867796"/>
    <lineage>
        <taxon>Bacteria</taxon>
        <taxon>Pseudomonadati</taxon>
        <taxon>Myxococcota</taxon>
        <taxon>Myxococcia</taxon>
        <taxon>Myxococcales</taxon>
        <taxon>Cystobacterineae</taxon>
        <taxon>Archangiaceae</taxon>
        <taxon>Vitiosangium</taxon>
    </lineage>
</organism>
<dbReference type="AlphaFoldDB" id="A0A7D5BWU8"/>
<evidence type="ECO:0008006" key="3">
    <source>
        <dbReference type="Google" id="ProtNLM"/>
    </source>
</evidence>
<dbReference type="PROSITE" id="PS51257">
    <property type="entry name" value="PROKAR_LIPOPROTEIN"/>
    <property type="match status" value="1"/>
</dbReference>
<dbReference type="EMBL" id="MT520817">
    <property type="protein sequence ID" value="QKW93841.1"/>
    <property type="molecule type" value="Genomic_DNA"/>
</dbReference>
<sequence>MKRFKAMVSLFAVAMTGCYATYDPYYYDYAYYDPYWYGYDAYYAYSWVDPYGVYYYSAPHTMQNRIDLNAAATAIADRANTYYTPAGCAAATASGPTVNYNFNNCEGAFGLKSVSGAVRLELSESNGQLMFTGTSTDLTAGGQPFILDLSGTATRSGTQRVVTMRSHSRAPDRVDSRDEQITMTWEQGSGCVTLNGQGGSTRGDMVTTSTITGYQLCENQCPTAGMVTVEGEDGVFTTEFNGTSTATVTAPNGDTKNYDLQCP</sequence>
<feature type="signal peptide" evidence="1">
    <location>
        <begin position="1"/>
        <end position="20"/>
    </location>
</feature>
<protein>
    <recommendedName>
        <fullName evidence="3">Lipoprotein</fullName>
    </recommendedName>
</protein>
<reference evidence="2" key="1">
    <citation type="journal article" date="2020" name="Molecules">
        <title>2-Hydroxysorangiadenosine: Structure and Biosynthesis of a Myxobacterial Sesquiterpene-Nucleoside.</title>
        <authorList>
            <person name="Okoth D.A."/>
            <person name="Hug J.J."/>
            <person name="Garcia R."/>
            <person name="Sproer C."/>
            <person name="Overmann J."/>
            <person name="Muller R."/>
        </authorList>
    </citation>
    <scope>NUCLEOTIDE SEQUENCE</scope>
    <source>
        <strain evidence="2">MCy10943</strain>
    </source>
</reference>
<proteinExistence type="predicted"/>
<accession>A0A7D5BWU8</accession>
<keyword evidence="1" id="KW-0732">Signal</keyword>
<evidence type="ECO:0000256" key="1">
    <source>
        <dbReference type="SAM" id="SignalP"/>
    </source>
</evidence>
<name>A0A7D5BWU8_9BACT</name>
<feature type="chain" id="PRO_5027574326" description="Lipoprotein" evidence="1">
    <location>
        <begin position="21"/>
        <end position="263"/>
    </location>
</feature>
<evidence type="ECO:0000313" key="2">
    <source>
        <dbReference type="EMBL" id="QKW93841.1"/>
    </source>
</evidence>